<name>A0A3S0JC90_9BACT</name>
<gene>
    <name evidence="1" type="ORF">EJV47_18815</name>
</gene>
<sequence>MTILRWNPDDVMACLEAEPWVADYETEYRYDVERHGLRLSLTVWPLEQLVYLELHRTGQLQPLQRFALYVADAIVYVHDKRGEYLEFRSCLVLPDPLYLQRPGGQEIDSIATMLGYRMQLTIKPQLRLQFAYPL</sequence>
<comment type="caution">
    <text evidence="1">The sequence shown here is derived from an EMBL/GenBank/DDBJ whole genome shotgun (WGS) entry which is preliminary data.</text>
</comment>
<dbReference type="EMBL" id="RXOF01000012">
    <property type="protein sequence ID" value="RTQ47477.1"/>
    <property type="molecule type" value="Genomic_DNA"/>
</dbReference>
<evidence type="ECO:0000313" key="1">
    <source>
        <dbReference type="EMBL" id="RTQ47477.1"/>
    </source>
</evidence>
<evidence type="ECO:0000313" key="2">
    <source>
        <dbReference type="Proteomes" id="UP000282184"/>
    </source>
</evidence>
<dbReference type="Proteomes" id="UP000282184">
    <property type="component" value="Unassembled WGS sequence"/>
</dbReference>
<dbReference type="OrthoDB" id="880711at2"/>
<dbReference type="RefSeq" id="WP_126694729.1">
    <property type="nucleotide sequence ID" value="NZ_RXOF01000012.1"/>
</dbReference>
<accession>A0A3S0JC90</accession>
<protein>
    <submittedName>
        <fullName evidence="1">Uncharacterized protein</fullName>
    </submittedName>
</protein>
<reference evidence="1 2" key="1">
    <citation type="submission" date="2018-12" db="EMBL/GenBank/DDBJ databases">
        <title>Hymenobacter gummosus sp. nov., isolated from a spring.</title>
        <authorList>
            <person name="Nie L."/>
        </authorList>
    </citation>
    <scope>NUCLEOTIDE SEQUENCE [LARGE SCALE GENOMIC DNA]</scope>
    <source>
        <strain evidence="1 2">KCTC 52166</strain>
    </source>
</reference>
<proteinExistence type="predicted"/>
<keyword evidence="2" id="KW-1185">Reference proteome</keyword>
<organism evidence="1 2">
    <name type="scientific">Hymenobacter gummosus</name>
    <dbReference type="NCBI Taxonomy" id="1776032"/>
    <lineage>
        <taxon>Bacteria</taxon>
        <taxon>Pseudomonadati</taxon>
        <taxon>Bacteroidota</taxon>
        <taxon>Cytophagia</taxon>
        <taxon>Cytophagales</taxon>
        <taxon>Hymenobacteraceae</taxon>
        <taxon>Hymenobacter</taxon>
    </lineage>
</organism>
<dbReference type="AlphaFoldDB" id="A0A3S0JC90"/>